<gene>
    <name evidence="1" type="ORF">HMPREF1449_00309</name>
</gene>
<evidence type="ECO:0000313" key="1">
    <source>
        <dbReference type="EMBL" id="EMH68175.1"/>
    </source>
</evidence>
<accession>A0ABC9SB61</accession>
<protein>
    <submittedName>
        <fullName evidence="1">Uncharacterized protein</fullName>
    </submittedName>
</protein>
<dbReference type="AlphaFoldDB" id="A0ABC9SB61"/>
<sequence>MKFNSSSLARISFYNAKSNQLLTKKILILIFNTSANSSAPIVKTTNIFE</sequence>
<evidence type="ECO:0000313" key="2">
    <source>
        <dbReference type="Proteomes" id="UP000011945"/>
    </source>
</evidence>
<reference evidence="1 2" key="1">
    <citation type="submission" date="2012-12" db="EMBL/GenBank/DDBJ databases">
        <authorList>
            <person name="Weinstock G."/>
            <person name="Sodergren E."/>
            <person name="Lobos E.A."/>
            <person name="Fulton L."/>
            <person name="Fulton R."/>
            <person name="Courtney L."/>
            <person name="Fronick C."/>
            <person name="O'Laughlin M."/>
            <person name="Godfrey J."/>
            <person name="Wilson R.M."/>
            <person name="Miner T."/>
            <person name="Farmer C."/>
            <person name="Delehaunty K."/>
            <person name="Cordes M."/>
            <person name="Minx P."/>
            <person name="Tomlinson C."/>
            <person name="Chen J."/>
            <person name="Wollam A."/>
            <person name="Pepin K.H."/>
            <person name="Bhonagiri V."/>
            <person name="Zhang X."/>
            <person name="Suruliraj S."/>
            <person name="Antonio M."/>
            <person name="Secka O."/>
            <person name="Thomas J."/>
            <person name="Warren W."/>
            <person name="Mitreva M."/>
            <person name="Mardis E.R."/>
            <person name="Wilson R.K."/>
        </authorList>
    </citation>
    <scope>NUCLEOTIDE SEQUENCE [LARGE SCALE GENOMIC DNA]</scope>
    <source>
        <strain evidence="1 2">HP260AFii</strain>
    </source>
</reference>
<dbReference type="Proteomes" id="UP000011945">
    <property type="component" value="Unassembled WGS sequence"/>
</dbReference>
<proteinExistence type="predicted"/>
<organism evidence="1 2">
    <name type="scientific">Helicobacter pylori HP260AFii</name>
    <dbReference type="NCBI Taxonomy" id="1159077"/>
    <lineage>
        <taxon>Bacteria</taxon>
        <taxon>Pseudomonadati</taxon>
        <taxon>Campylobacterota</taxon>
        <taxon>Epsilonproteobacteria</taxon>
        <taxon>Campylobacterales</taxon>
        <taxon>Helicobacteraceae</taxon>
        <taxon>Helicobacter</taxon>
    </lineage>
</organism>
<comment type="caution">
    <text evidence="1">The sequence shown here is derived from an EMBL/GenBank/DDBJ whole genome shotgun (WGS) entry which is preliminary data.</text>
</comment>
<dbReference type="EMBL" id="APEZ01000009">
    <property type="protein sequence ID" value="EMH68175.1"/>
    <property type="molecule type" value="Genomic_DNA"/>
</dbReference>
<name>A0ABC9SB61_HELPX</name>